<evidence type="ECO:0000256" key="2">
    <source>
        <dbReference type="ARBA" id="ARBA00004792"/>
    </source>
</evidence>
<dbReference type="PROSITE" id="PS00606">
    <property type="entry name" value="KS3_1"/>
    <property type="match status" value="3"/>
</dbReference>
<dbReference type="SMART" id="SM00822">
    <property type="entry name" value="PKS_KR"/>
    <property type="match status" value="2"/>
</dbReference>
<keyword evidence="7" id="KW-0597">Phosphoprotein</keyword>
<dbReference type="SUPFAM" id="SSF51735">
    <property type="entry name" value="NAD(P)-binding Rossmann-fold domains"/>
    <property type="match status" value="3"/>
</dbReference>
<keyword evidence="6" id="KW-0963">Cytoplasm</keyword>
<feature type="active site" description="Proton donor; for dehydratase activity" evidence="10">
    <location>
        <position position="1426"/>
    </location>
</feature>
<dbReference type="SMART" id="SM01294">
    <property type="entry name" value="PKS_PP_betabranch"/>
    <property type="match status" value="1"/>
</dbReference>
<feature type="domain" description="Ketosynthase family 3 (KS3)" evidence="12">
    <location>
        <begin position="2834"/>
        <end position="3264"/>
    </location>
</feature>
<evidence type="ECO:0000256" key="5">
    <source>
        <dbReference type="ARBA" id="ARBA00022450"/>
    </source>
</evidence>
<dbReference type="InterPro" id="IPR014031">
    <property type="entry name" value="Ketoacyl_synth_C"/>
</dbReference>
<feature type="domain" description="Carrier" evidence="11">
    <location>
        <begin position="562"/>
        <end position="639"/>
    </location>
</feature>
<dbReference type="InterPro" id="IPR036736">
    <property type="entry name" value="ACP-like_sf"/>
</dbReference>
<keyword evidence="5" id="KW-0596">Phosphopantetheine</keyword>
<dbReference type="InterPro" id="IPR013968">
    <property type="entry name" value="PKS_KR"/>
</dbReference>
<evidence type="ECO:0000256" key="3">
    <source>
        <dbReference type="ARBA" id="ARBA00005194"/>
    </source>
</evidence>
<dbReference type="PROSITE" id="PS00455">
    <property type="entry name" value="AMP_BINDING"/>
    <property type="match status" value="1"/>
</dbReference>
<dbReference type="InterPro" id="IPR018201">
    <property type="entry name" value="Ketoacyl_synth_AS"/>
</dbReference>
<feature type="active site" description="Proton acceptor; for dehydratase activity" evidence="10">
    <location>
        <position position="1261"/>
    </location>
</feature>
<evidence type="ECO:0000256" key="9">
    <source>
        <dbReference type="ARBA" id="ARBA00022737"/>
    </source>
</evidence>
<feature type="region of interest" description="C-terminal hotdog fold" evidence="10">
    <location>
        <begin position="1365"/>
        <end position="1508"/>
    </location>
</feature>
<name>A0ABS8X0W3_9GAMM</name>
<evidence type="ECO:0000259" key="11">
    <source>
        <dbReference type="PROSITE" id="PS50075"/>
    </source>
</evidence>
<dbReference type="InterPro" id="IPR020841">
    <property type="entry name" value="PKS_Beta-ketoAc_synthase_dom"/>
</dbReference>
<dbReference type="Gene3D" id="3.40.47.10">
    <property type="match status" value="4"/>
</dbReference>
<dbReference type="Pfam" id="PF02801">
    <property type="entry name" value="Ketoacyl-synt_C"/>
    <property type="match status" value="4"/>
</dbReference>
<feature type="domain" description="Ketosynthase family 3 (KS3)" evidence="12">
    <location>
        <begin position="3591"/>
        <end position="4016"/>
    </location>
</feature>
<feature type="domain" description="Ketosynthase family 3 (KS3)" evidence="12">
    <location>
        <begin position="655"/>
        <end position="1075"/>
    </location>
</feature>
<feature type="domain" description="Carrier" evidence="11">
    <location>
        <begin position="4707"/>
        <end position="4784"/>
    </location>
</feature>
<dbReference type="InterPro" id="IPR032821">
    <property type="entry name" value="PKS_assoc"/>
</dbReference>
<dbReference type="Pfam" id="PF22336">
    <property type="entry name" value="RhiE-like_linker"/>
    <property type="match status" value="1"/>
</dbReference>
<dbReference type="InterPro" id="IPR000873">
    <property type="entry name" value="AMP-dep_synth/lig_dom"/>
</dbReference>
<evidence type="ECO:0000313" key="14">
    <source>
        <dbReference type="EMBL" id="MCE3531622.1"/>
    </source>
</evidence>
<evidence type="ECO:0000256" key="8">
    <source>
        <dbReference type="ARBA" id="ARBA00022679"/>
    </source>
</evidence>
<evidence type="ECO:0000259" key="12">
    <source>
        <dbReference type="PROSITE" id="PS52004"/>
    </source>
</evidence>
<sequence>MQNIVRVVQNRAQKHPHQKAIFYLEDGEHKTAELTLGELDKQAQIISAHLQTYQVTGNRVILLYPTGVEFITSLMGCWYAGVVAVPIPCPKMDELTHHEAFLNAIAEDADIAAVLSLSQYHSSIESILKRKVPILATDVLKTQSTRNFQSISINEDTIAYLQYTSGSTSAPKAAIITHGNLQHSLQETIKVWHYTKKSVTLTWAPHTHVYGLVCGILVPLYHGTPAFIVPPSAFINRPVTWLSAISTYRVTHSGCPNFGYDVCVRDIKEAELSRLNLKHWKVAINGGDIVQYQTLMDFVSKFHSCGFQLKQFCSAYGMSELSGAIAVTSFGCEPHCIALQDNENLQRRLVSSGKLLTGLQAIAVDPETKQPVAAGETGEIWLSGKSLALGYWRRPDETQTVFNATVPGSDLRYFKTGDLGFILDNEIYLTGRLKEVIVIYGKKYYPLDLEITVANALSKFQIKLPQVAFSTGHGNKEKIIIVQELSEETPPSLWPEIRNVVRHAITKHHGVEVHAVVLSPKGAIPKTGSGKLQRKKAQLLFDEKNLAVLTQDLSEKLPGNQNANGDKENQFISLVANVLKINEKEIALDAPLSRYSFDSINIIQLTALLNETYQLVLSPAALYEYSTLEEFYTDLLDKKSEKSLSVEAKHSIKETNDIAIIGMSGVFPQAPDVATFWDNLCQGKDCISEVPSSRWNWQNLTVRWGGFIDHVDQFDATFFNISPREAELIDPQQRLFLQTAWKTIEDAGYNSSTLAASKTGLFVGVFNHDYAELLQKNEVMDAYLTTGTMNSMIANRISYILNLRGPSETIDTACSSSLVAVHQAVHAILQGDCDLALAGGVNTLITPTSFIAANQAGMLSEDGRCKTFDKNANGYVRGEGTGAILLKKLTQALRDGDHIYGIIKGTAVNHGGHVNTLTAPNPNAQAEVIITACQRAQVPIDSIQYIETHGTGTPLGDPIEINGLKKAFQHLALEQNLEALPKQYCGLGAVKTNIGHLESAAGIAGIIKTLLAMRHAILPANLHFNELNPYIEIEDSPFYLLDKTTKWPKAAGTPRRAGVSSFGFGGTNAHIILEESPERIHAPSPNHFSYLICLSAMTMSALQQRIADLLSWLDQQQDLPSLASLSYTLNAGRRHFAKRLCLIVKTVAELKEQLGSILSSEDLEQYLVAIESTNRDSPADLNHIRNHYLQGKSIDWGTIYGNYQEKISLPAYPFAKETHWVEIKNNLYRKVHALLDENLSTFSSSIFSKQFSGKEFYLCEHRINDESVLPGAVCLEMARAAASLAASNQHAATLSNLIWKKPIKTSDWSNPVHVHLFPETDGVSFAITNTDATVSYVSGDIHYGDHSPDSRHTPLPIQELKSVLPHTQDPEAIYTYFKHAGITYGPSFRVIQTLHFSETHLLAELTLPSSVPAQHDEFIIHPCLFDGILQTTQALLKNREVLYLPFAITQMDIYKPLANTCYVYAHLISPADNHHMPVFNIQVSDAEGALLLGITGFTLGAVQDSIKPEEATIAYYSPVWVAQPLHSATGKRPDSILILGSNEQLINSIKEQFADPGISCQRIQNSHFAHTPIDSLSEYIILALEEFDEPLFSPKEIQKNLDQTYYLVHSLVTQISKLKPKNPVQLICISKGPSLFSRALVGFAKSLHQEQSNISCRFIELHDLSLLARELTQNEIEVRYDKQNHRSIRRYEALPSSISAAPILKKSGVYLITGGMGGLGYLFASYLAEEYQAKIVLTGRSPMSEHVQKRIAELEKHSASVVYIPADVSSYEEVLALIQSTKKHFGAINGIIHAAGLTHDGLIVNKTVPEIAKVLAPKIYGACNLHTATRNEALDFFVLFSSVAAVFGNMGQSEYAYANCFLDEFAHEREQQRALGHCFGRTLSIAWPHWEEGGLQIAPEYQQVLEQTLGIISLSTQQGFNALLQTLQYDAAHCIVLPGYQLKLLSALQNNSVLKHSMRTHPPELNSNLRTQTRPLWTLIVEKEARGGTEQCASAAEFQKKDIEDFLRKILAETLKCAPERIDRNLPFENYGIDSLMIIQLNQRLGNEFRELPKTLFFEYRNVADLADYFMEHYAHELIQRLPADAVTKTNSVYPLVIAPKRLSVTKNPSKSRDIAIIGMSGRYPDAKDLTEFWHNLYAGKDCIREIPPERWALADYFDMHQDQPGKTYSKWGGFLTDVDQFDPLFFNISPREAALMDPQERLFLETAWKTVEDAGYARDALAGQKVGVYVGVMYGQYQLFGNESTHANQFVPTNSIFASIANRVSYFFDLHGPSIALDTMCSSSLTAIHLACQSIHEGECDMALAGGVNLSLHPNKYLLLSHGKFLARDGHCRSFGEGGDGYVPGEAVGAILLKPLDNALADGDLIYAVIKGSHLNHGGKTNGYTVPNPNAQADLLAETYQKANIDPAYISYIEAHGTGTSLGDPIEIAGLNKVFSQRKMQQYCAIGSVKSNIGHCESAAGIAAVTKVVLQLQHHTLVPSLFSEPLNSNINWSTTPFRVQHTVSEWQQPLPNAPRIAGVSSFGAGGANAHLILSEAPETLDGPTRNKSHYLLTVSAKTEIALNQRLDDLLTWWENNPAAELEQVSYTLNTGRTHFDCRCAMVVSSLEEAIHCVQQFKAQQQPAQLVLQTDGTNTSETRLLSPTLLPILMHQSSQPSQYKETLLALAKLYVEGQELDWKQIHAGESRKKISLPTYPFAKERYWYSDVDQCSVIQERQTDSPLMHNALIDKVSSFLTRQVVQILKMNQHRIALEKNLGEYGMDSVHFIELAKKIAERYQIEFTPAIFFTHSSVSSIGQYLMNQFPEAIAKAHHEAAQLPIHAPTIKPRQRVTDGAESIAIIGMQGLFPQSDDLAAFWQHLLAGDDLVTEIPIERWDWRDYYGNQAHQSNSKWGAFITNFDQFDAGFFNISAREANLMDPQQRLFLEIVWKTIEDAGYDPFALSAQNIGVFAGVEFSEYQTLIAKQQKEHHGFIATGNSHSMIANRVSYFFNFQGPSEAIDTACSSSLVAIHRAVQAIRHGECDLAVAGGVSLILSPDTLVVTSQLGALSAEGRCKTFAKTADGYVKGEGVASLLLKPLKQAQEDGDHIYGVIKATAVNHGGKAQSLTAPNAAAQSELLIRAYTQAQFAPDTVTYIETHGTGTALGDPVEIEGLKRAFATLLSSEVKQNSIALGSVKTNIGHLEPASGIAGVIKLILAMTHETLPGILHLHELNPYINLTDTPFYIAQETQTWQRIKNEAGNDIPLRAGVSSFGFGGTNAHIILEEGRPHQRMAENRQAKPYYLITLSAKRQESIQQKIVDLHQWLNQNKETVSLPSLSFTLNVGRAHFIYRCALVVDSLDALANALTLLVNHEIPEYCMMNEGQTCTIQGPAFDEVYQATIKALVQPENSDQYRHKLFILADLYTKHYVIDWQHVYHGEKIHRLGSLPAYPFLKQRYWYDLESDFMPMPQTSMSATCRGLSTASMDPAYKTRDVGSTINHQQTLMYLQQIFAKQLGTSPELMQADETYEVFGVDSLIGLEITNRLEKDFGTLPKTLLYERNRLNDLANYLLKNYKEKLSTLVFEGKSIPLATPLETKAVKPLTASPKISHSSRDIAIIGLSGTFPMANSMDEFWQNLSCGRDCVSEVPADRWDYKEYPVIIGGEEHYFPHGGFIPDIDKFDPLFFNISPRDAGLMDPQERLFMQSVWSTLEDAGYTRDKLKRKAQNSVGVFAGVTYNFYPLFIAEEWQKGNRVPLDIQSFSVANRISYFLDVNGPSFVVDTACSSSLAAIHLACESLLRGDCAMAIAGGVNLSLHPSKYHFLGSFNFMSEQGRCASFAEGGTGYVPAEGVGAVLLKPLADAIADHDRIYGVIKGSSMNHGGKTSGYTVPNPNAQAAVILQALKNAEIDARTVSYIEAHGTGTALGDPIEIRGLQDAFENYTEDKQFCAIGSVKSNIGHLESAAGISQLAKVLLQMRHQKLVPTLHSTQLNPFIDFQNSPFYVQQELSDWQPDNNSPRRAGVSSFGAGGANVHMIIEEYIPPILPQSALNSPYVFLLSALNEERLAIQIQQMHRYVLQNSHTRNKEWLRDACFTLQTGREHMTARFAVIAENTDELLAALANYPHNNGPNTWINYTTQSNHQAATHIEELISNELYEELVQHWINGAKVDWERLYKHLPNLISLPTYPFTKRRCWIPTKEVETLPIAQPTLQPAIQLPSTNTEQVDVQDWLYITQWEKNPQTTQSASIPQKGKWLIFCEPESVPALKQELGEQAGIYCFARNQFASTHDQEYTLNASQKTDYELLFTTLHAQHEDNLTGVIYVCSVSDANEENHADPSLALLYLFQAMVKHSWSHQLTFCLVSQSAQEVDPSDTLNIWQHHLWSMTRIFAAEQAKYQALLLDLDVNENREQNAKILIKELGLYQTQQNHIAYRASERHTIRFIPHRLPQNHEVIPSWKAPVAALITGGLGALGYEVAEFIVTQGTRFVLLTGTTELSPHTSEKNTWLRQLEAKGAQVRYAAVDVADKEHMRIIIKEAEKTWQQPIDGVFHLAGITTDNVTIENMNEALWRDVLRVKIHGSLVLHELFLQAHLSSFVLFSSIAAVPHFGMAGLSAYAVANEFMNGLSLYRRSMQLPASSINWVAWSEKGMSHRHNHDAFLDAVGMASLSIKEGIALLNALLRLNPAEITVCNIQWKKFLHVNATAKQLDFFTHFVAEYASSTQTAFVSSLNQEEITALVLNCFASVLGLEVTEIDRETPFQQYGMDSITGIDYTEQLGKHFPDVVAPMDLYRYPTLNQLIDYIMQRVQVNCAPVPAPLINAEGSMDLDLLNEAQLNELLELELNELELTYE</sequence>
<dbReference type="Gene3D" id="3.10.129.110">
    <property type="entry name" value="Polyketide synthase dehydratase"/>
    <property type="match status" value="1"/>
</dbReference>
<feature type="domain" description="Ketosynthase family 3 (KS3)" evidence="12">
    <location>
        <begin position="2112"/>
        <end position="2536"/>
    </location>
</feature>
<dbReference type="InterPro" id="IPR006162">
    <property type="entry name" value="Ppantetheine_attach_site"/>
</dbReference>
<dbReference type="PANTHER" id="PTHR43775:SF37">
    <property type="entry name" value="SI:DKEY-61P9.11"/>
    <property type="match status" value="1"/>
</dbReference>
<dbReference type="EMBL" id="JAJTND010000003">
    <property type="protein sequence ID" value="MCE3531622.1"/>
    <property type="molecule type" value="Genomic_DNA"/>
</dbReference>
<dbReference type="InterPro" id="IPR042104">
    <property type="entry name" value="PKS_dehydratase_sf"/>
</dbReference>
<dbReference type="PROSITE" id="PS00012">
    <property type="entry name" value="PHOSPHOPANTETHEINE"/>
    <property type="match status" value="1"/>
</dbReference>
<feature type="region of interest" description="N-terminal hotdog fold" evidence="10">
    <location>
        <begin position="1232"/>
        <end position="1348"/>
    </location>
</feature>
<reference evidence="14 15" key="1">
    <citation type="journal article" date="2024" name="Pathogens">
        <title>Characterization of a Novel Species of Legionella Isolated from a Healthcare Facility: Legionella resiliens sp. nov.</title>
        <authorList>
            <person name="Cristino S."/>
            <person name="Pascale M.R."/>
            <person name="Marino F."/>
            <person name="Derelitto C."/>
            <person name="Salaris S."/>
            <person name="Orsini M."/>
            <person name="Squarzoni S."/>
            <person name="Grottola A."/>
            <person name="Girolamini L."/>
        </authorList>
    </citation>
    <scope>NUCLEOTIDE SEQUENCE [LARGE SCALE GENOMIC DNA]</scope>
    <source>
        <strain evidence="14 15">8cVS16</strain>
    </source>
</reference>
<dbReference type="InterPro" id="IPR050091">
    <property type="entry name" value="PKS_NRPS_Biosynth_Enz"/>
</dbReference>
<dbReference type="CDD" id="cd08953">
    <property type="entry name" value="KR_2_SDR_x"/>
    <property type="match status" value="1"/>
</dbReference>
<dbReference type="InterPro" id="IPR014030">
    <property type="entry name" value="Ketoacyl_synth_N"/>
</dbReference>
<proteinExistence type="inferred from homology"/>
<evidence type="ECO:0000256" key="6">
    <source>
        <dbReference type="ARBA" id="ARBA00022490"/>
    </source>
</evidence>
<comment type="caution">
    <text evidence="14">The sequence shown here is derived from an EMBL/GenBank/DDBJ whole genome shotgun (WGS) entry which is preliminary data.</text>
</comment>
<gene>
    <name evidence="14" type="ORF">LXO92_04440</name>
</gene>
<feature type="domain" description="Carrier" evidence="11">
    <location>
        <begin position="3480"/>
        <end position="3553"/>
    </location>
</feature>
<dbReference type="InterPro" id="IPR009081">
    <property type="entry name" value="PP-bd_ACP"/>
</dbReference>
<dbReference type="Gene3D" id="3.40.50.12780">
    <property type="entry name" value="N-terminal domain of ligase-like"/>
    <property type="match status" value="1"/>
</dbReference>
<dbReference type="InterPro" id="IPR057326">
    <property type="entry name" value="KR_dom"/>
</dbReference>
<keyword evidence="15" id="KW-1185">Reference proteome</keyword>
<dbReference type="InterPro" id="IPR054514">
    <property type="entry name" value="RhiE-like_linker"/>
</dbReference>
<dbReference type="CDD" id="cd05931">
    <property type="entry name" value="FAAL"/>
    <property type="match status" value="1"/>
</dbReference>
<dbReference type="InterPro" id="IPR049900">
    <property type="entry name" value="PKS_mFAS_DH"/>
</dbReference>
<dbReference type="SUPFAM" id="SSF56801">
    <property type="entry name" value="Acetyl-CoA synthetase-like"/>
    <property type="match status" value="1"/>
</dbReference>
<accession>A0ABS8X0W3</accession>
<feature type="domain" description="Carrier" evidence="11">
    <location>
        <begin position="2001"/>
        <end position="2074"/>
    </location>
</feature>
<dbReference type="PROSITE" id="PS52019">
    <property type="entry name" value="PKS_MFAS_DH"/>
    <property type="match status" value="1"/>
</dbReference>
<dbReference type="Pfam" id="PF14765">
    <property type="entry name" value="PS-DH"/>
    <property type="match status" value="1"/>
</dbReference>
<dbReference type="PANTHER" id="PTHR43775">
    <property type="entry name" value="FATTY ACID SYNTHASE"/>
    <property type="match status" value="1"/>
</dbReference>
<dbReference type="Gene3D" id="3.30.300.30">
    <property type="match status" value="1"/>
</dbReference>
<evidence type="ECO:0000256" key="1">
    <source>
        <dbReference type="ARBA" id="ARBA00004496"/>
    </source>
</evidence>
<evidence type="ECO:0000256" key="10">
    <source>
        <dbReference type="PROSITE-ProRule" id="PRU01363"/>
    </source>
</evidence>
<dbReference type="SUPFAM" id="SSF47336">
    <property type="entry name" value="ACP-like"/>
    <property type="match status" value="5"/>
</dbReference>
<evidence type="ECO:0000256" key="4">
    <source>
        <dbReference type="ARBA" id="ARBA00006484"/>
    </source>
</evidence>
<comment type="pathway">
    <text evidence="3">Lipid metabolism; fatty acid biosynthesis.</text>
</comment>
<dbReference type="SUPFAM" id="SSF53901">
    <property type="entry name" value="Thiolase-like"/>
    <property type="match status" value="4"/>
</dbReference>
<dbReference type="Pfam" id="PF21089">
    <property type="entry name" value="PKS_DH_N"/>
    <property type="match status" value="1"/>
</dbReference>
<dbReference type="InterPro" id="IPR049552">
    <property type="entry name" value="PKS_DH_N"/>
</dbReference>
<dbReference type="Gene3D" id="1.10.1200.10">
    <property type="entry name" value="ACP-like"/>
    <property type="match status" value="5"/>
</dbReference>
<comment type="pathway">
    <text evidence="2">Antibiotic biosynthesis.</text>
</comment>
<organism evidence="14 15">
    <name type="scientific">Legionella resiliens</name>
    <dbReference type="NCBI Taxonomy" id="2905958"/>
    <lineage>
        <taxon>Bacteria</taxon>
        <taxon>Pseudomonadati</taxon>
        <taxon>Pseudomonadota</taxon>
        <taxon>Gammaproteobacteria</taxon>
        <taxon>Legionellales</taxon>
        <taxon>Legionellaceae</taxon>
        <taxon>Legionella</taxon>
    </lineage>
</organism>
<dbReference type="CDD" id="cd08955">
    <property type="entry name" value="KR_2_FAS_SDR_x"/>
    <property type="match status" value="1"/>
</dbReference>
<dbReference type="InterPro" id="IPR020807">
    <property type="entry name" value="PKS_DH"/>
</dbReference>
<dbReference type="SMART" id="SM00823">
    <property type="entry name" value="PKS_PP"/>
    <property type="match status" value="5"/>
</dbReference>
<comment type="subcellular location">
    <subcellularLocation>
        <location evidence="1">Cytoplasm</location>
    </subcellularLocation>
</comment>
<evidence type="ECO:0000259" key="13">
    <source>
        <dbReference type="PROSITE" id="PS52019"/>
    </source>
</evidence>
<dbReference type="Proteomes" id="UP001320170">
    <property type="component" value="Unassembled WGS sequence"/>
</dbReference>
<keyword evidence="8" id="KW-0808">Transferase</keyword>
<dbReference type="InterPro" id="IPR020845">
    <property type="entry name" value="AMP-binding_CS"/>
</dbReference>
<dbReference type="InterPro" id="IPR036291">
    <property type="entry name" value="NAD(P)-bd_dom_sf"/>
</dbReference>
<protein>
    <submittedName>
        <fullName evidence="14">SDR family NAD(P)-dependent oxidoreductase</fullName>
    </submittedName>
</protein>
<dbReference type="InterPro" id="IPR016039">
    <property type="entry name" value="Thiolase-like"/>
</dbReference>
<dbReference type="Pfam" id="PF22621">
    <property type="entry name" value="CurL-like_PKS_C"/>
    <property type="match status" value="2"/>
</dbReference>
<keyword evidence="9" id="KW-0677">Repeat</keyword>
<dbReference type="Pfam" id="PF00550">
    <property type="entry name" value="PP-binding"/>
    <property type="match status" value="5"/>
</dbReference>
<dbReference type="PROSITE" id="PS52004">
    <property type="entry name" value="KS3_2"/>
    <property type="match status" value="4"/>
</dbReference>
<dbReference type="Gene3D" id="1.10.1240.100">
    <property type="match status" value="4"/>
</dbReference>
<dbReference type="PROSITE" id="PS50075">
    <property type="entry name" value="CARRIER"/>
    <property type="match status" value="5"/>
</dbReference>
<comment type="similarity">
    <text evidence="4">Belongs to the short-chain dehydrogenases/reductases (SDR) family.</text>
</comment>
<feature type="domain" description="Carrier" evidence="11">
    <location>
        <begin position="2726"/>
        <end position="2803"/>
    </location>
</feature>
<dbReference type="InterPro" id="IPR020806">
    <property type="entry name" value="PKS_PP-bd"/>
</dbReference>
<dbReference type="Pfam" id="PF00501">
    <property type="entry name" value="AMP-binding"/>
    <property type="match status" value="1"/>
</dbReference>
<dbReference type="InterPro" id="IPR040097">
    <property type="entry name" value="FAAL/FAAC"/>
</dbReference>
<dbReference type="InterPro" id="IPR042099">
    <property type="entry name" value="ANL_N_sf"/>
</dbReference>
<dbReference type="SMART" id="SM00826">
    <property type="entry name" value="PKS_DH"/>
    <property type="match status" value="1"/>
</dbReference>
<dbReference type="CDD" id="cd00833">
    <property type="entry name" value="PKS"/>
    <property type="match status" value="4"/>
</dbReference>
<dbReference type="SMART" id="SM00825">
    <property type="entry name" value="PKS_KS"/>
    <property type="match status" value="4"/>
</dbReference>
<dbReference type="InterPro" id="IPR045851">
    <property type="entry name" value="AMP-bd_C_sf"/>
</dbReference>
<feature type="domain" description="PKS/mFAS DH" evidence="13">
    <location>
        <begin position="1232"/>
        <end position="1508"/>
    </location>
</feature>
<dbReference type="Pfam" id="PF16197">
    <property type="entry name" value="KAsynt_C_assoc"/>
    <property type="match status" value="1"/>
</dbReference>
<dbReference type="Pfam" id="PF08659">
    <property type="entry name" value="KR"/>
    <property type="match status" value="2"/>
</dbReference>
<dbReference type="Gene3D" id="3.40.50.720">
    <property type="entry name" value="NAD(P)-binding Rossmann-like Domain"/>
    <property type="match status" value="2"/>
</dbReference>
<dbReference type="Pfam" id="PF00109">
    <property type="entry name" value="ketoacyl-synt"/>
    <property type="match status" value="4"/>
</dbReference>
<evidence type="ECO:0000313" key="15">
    <source>
        <dbReference type="Proteomes" id="UP001320170"/>
    </source>
</evidence>
<dbReference type="RefSeq" id="WP_232890446.1">
    <property type="nucleotide sequence ID" value="NZ_JAJSPM010000003.1"/>
</dbReference>
<dbReference type="InterPro" id="IPR049551">
    <property type="entry name" value="PKS_DH_C"/>
</dbReference>
<evidence type="ECO:0000256" key="7">
    <source>
        <dbReference type="ARBA" id="ARBA00022553"/>
    </source>
</evidence>